<accession>A0ABP6SNF6</accession>
<evidence type="ECO:0000313" key="2">
    <source>
        <dbReference type="Proteomes" id="UP001499990"/>
    </source>
</evidence>
<protein>
    <recommendedName>
        <fullName evidence="3">Integrase</fullName>
    </recommendedName>
</protein>
<sequence>MSVPAVLLCRDTAKGAELLVLRHENAILRRHVKGRVRYEPADRFRLAALTSLIPRGRWAAVFPATPGTLLTWHRKVIARKWNYSARSSRTGRPPTAAALKSLVLRLADDNPRWGHRRIQGELARLGHPIAASTD</sequence>
<reference evidence="2" key="1">
    <citation type="journal article" date="2019" name="Int. J. Syst. Evol. Microbiol.">
        <title>The Global Catalogue of Microorganisms (GCM) 10K type strain sequencing project: providing services to taxonomists for standard genome sequencing and annotation.</title>
        <authorList>
            <consortium name="The Broad Institute Genomics Platform"/>
            <consortium name="The Broad Institute Genome Sequencing Center for Infectious Disease"/>
            <person name="Wu L."/>
            <person name="Ma J."/>
        </authorList>
    </citation>
    <scope>NUCLEOTIDE SEQUENCE [LARGE SCALE GENOMIC DNA]</scope>
    <source>
        <strain evidence="2">JCM 9651</strain>
    </source>
</reference>
<dbReference type="Proteomes" id="UP001499990">
    <property type="component" value="Unassembled WGS sequence"/>
</dbReference>
<organism evidence="1 2">
    <name type="scientific">Streptomyces sannanensis</name>
    <dbReference type="NCBI Taxonomy" id="285536"/>
    <lineage>
        <taxon>Bacteria</taxon>
        <taxon>Bacillati</taxon>
        <taxon>Actinomycetota</taxon>
        <taxon>Actinomycetes</taxon>
        <taxon>Kitasatosporales</taxon>
        <taxon>Streptomycetaceae</taxon>
        <taxon>Streptomyces</taxon>
    </lineage>
</organism>
<keyword evidence="2" id="KW-1185">Reference proteome</keyword>
<proteinExistence type="predicted"/>
<evidence type="ECO:0008006" key="3">
    <source>
        <dbReference type="Google" id="ProtNLM"/>
    </source>
</evidence>
<name>A0ABP6SNF6_9ACTN</name>
<comment type="caution">
    <text evidence="1">The sequence shown here is derived from an EMBL/GenBank/DDBJ whole genome shotgun (WGS) entry which is preliminary data.</text>
</comment>
<dbReference type="RefSeq" id="WP_345045378.1">
    <property type="nucleotide sequence ID" value="NZ_BAAAYL010000002.1"/>
</dbReference>
<gene>
    <name evidence="1" type="ORF">GCM10020367_69670</name>
</gene>
<evidence type="ECO:0000313" key="1">
    <source>
        <dbReference type="EMBL" id="GAA3380827.1"/>
    </source>
</evidence>
<dbReference type="EMBL" id="BAAAYL010000002">
    <property type="protein sequence ID" value="GAA3380827.1"/>
    <property type="molecule type" value="Genomic_DNA"/>
</dbReference>